<proteinExistence type="predicted"/>
<comment type="caution">
    <text evidence="1">The sequence shown here is derived from an EMBL/GenBank/DDBJ whole genome shotgun (WGS) entry which is preliminary data.</text>
</comment>
<accession>A0A1L9AZ68</accession>
<sequence length="136" mass="14257">MATRVPALMEMSVNPSHVDHLAPRLGSTGLYAFVVEHSDAGSAHIAARHFPAGIGIIEDPATGGSAAAPALWLRRVGHLDGLTRLAISQGDDMGRPCRLTVTGSDDDATGWRVGGRVVLESPPGPHTRVVRPRALT</sequence>
<name>A0A1L9AZ68_9BACT</name>
<organism evidence="1 2">
    <name type="scientific">Cystobacter ferrugineus</name>
    <dbReference type="NCBI Taxonomy" id="83449"/>
    <lineage>
        <taxon>Bacteria</taxon>
        <taxon>Pseudomonadati</taxon>
        <taxon>Myxococcota</taxon>
        <taxon>Myxococcia</taxon>
        <taxon>Myxococcales</taxon>
        <taxon>Cystobacterineae</taxon>
        <taxon>Archangiaceae</taxon>
        <taxon>Cystobacter</taxon>
    </lineage>
</organism>
<dbReference type="EMBL" id="MPIN01000014">
    <property type="protein sequence ID" value="OJH35318.1"/>
    <property type="molecule type" value="Genomic_DNA"/>
</dbReference>
<gene>
    <name evidence="1" type="ORF">BON30_37850</name>
</gene>
<dbReference type="GO" id="GO:0003824">
    <property type="term" value="F:catalytic activity"/>
    <property type="evidence" value="ECO:0007669"/>
    <property type="project" value="InterPro"/>
</dbReference>
<dbReference type="Pfam" id="PF02567">
    <property type="entry name" value="PhzC-PhzF"/>
    <property type="match status" value="1"/>
</dbReference>
<dbReference type="STRING" id="83449.BON30_37850"/>
<dbReference type="AlphaFoldDB" id="A0A1L9AZ68"/>
<dbReference type="OrthoDB" id="9788221at2"/>
<protein>
    <submittedName>
        <fullName evidence="1">Uncharacterized protein</fullName>
    </submittedName>
</protein>
<dbReference type="InterPro" id="IPR003719">
    <property type="entry name" value="Phenazine_PhzF-like"/>
</dbReference>
<dbReference type="Proteomes" id="UP000182229">
    <property type="component" value="Unassembled WGS sequence"/>
</dbReference>
<dbReference type="RefSeq" id="WP_071903415.1">
    <property type="nucleotide sequence ID" value="NZ_MPIN01000014.1"/>
</dbReference>
<dbReference type="SUPFAM" id="SSF54506">
    <property type="entry name" value="Diaminopimelate epimerase-like"/>
    <property type="match status" value="1"/>
</dbReference>
<evidence type="ECO:0000313" key="1">
    <source>
        <dbReference type="EMBL" id="OJH35318.1"/>
    </source>
</evidence>
<keyword evidence="2" id="KW-1185">Reference proteome</keyword>
<reference evidence="2" key="1">
    <citation type="submission" date="2016-11" db="EMBL/GenBank/DDBJ databases">
        <authorList>
            <person name="Shukria A."/>
            <person name="Stevens D.C."/>
        </authorList>
    </citation>
    <scope>NUCLEOTIDE SEQUENCE [LARGE SCALE GENOMIC DNA]</scope>
    <source>
        <strain evidence="2">Cbfe23</strain>
    </source>
</reference>
<dbReference type="Gene3D" id="3.10.310.10">
    <property type="entry name" value="Diaminopimelate Epimerase, Chain A, domain 1"/>
    <property type="match status" value="1"/>
</dbReference>
<evidence type="ECO:0000313" key="2">
    <source>
        <dbReference type="Proteomes" id="UP000182229"/>
    </source>
</evidence>
<reference evidence="1 2" key="2">
    <citation type="submission" date="2016-12" db="EMBL/GenBank/DDBJ databases">
        <title>Draft Genome Sequence of Cystobacter ferrugineus Strain Cbfe23.</title>
        <authorList>
            <person name="Akbar S."/>
            <person name="Dowd S.E."/>
            <person name="Stevens D.C."/>
        </authorList>
    </citation>
    <scope>NUCLEOTIDE SEQUENCE [LARGE SCALE GENOMIC DNA]</scope>
    <source>
        <strain evidence="1 2">Cbfe23</strain>
    </source>
</reference>